<dbReference type="Gene3D" id="3.40.50.2000">
    <property type="entry name" value="Glycogen Phosphorylase B"/>
    <property type="match status" value="2"/>
</dbReference>
<protein>
    <submittedName>
        <fullName evidence="2">Glycosyltransferase WbuB</fullName>
    </submittedName>
</protein>
<sequence length="416" mass="46716">MSSIAIEKEHEFPTYIEGQPLAGKKVLIIVENLPLPFDRRVWQEARTLKAAGAVVSVICPTGKGFEKRYELIDGVHIHRHPLPLDASGALGYLVEYGAAIFWETVLAWKIFFTRGFDIIQGCNPPDLIYLVALPFRLFGVKFIFDHHDINPELYEAKFNKKGFFWKLMVLSEKLTFKSATVSIATNQSYREIAIERGGMPADRVFVVRSGPDLSRLKLVPPVEHWKKGREYLIGYVGVMGDQEGIDLLIDAAHHIVFDMGRQDIQFCLVGGGPSLASLKALTDERGLSEYVTFTGRAPDKDLFEVLSTMDVGVNPDRVNPMNDKSTMNKIMEYMALGKPIVQFDVIEGRFSAEDASLYAKANDPVDMAHKIVDLLADPEARRRMGAYGRARVENELSWNHQVEPLIAAYKQALSLE</sequence>
<reference evidence="2 3" key="1">
    <citation type="submission" date="2018-09" db="EMBL/GenBank/DDBJ databases">
        <title>Altererythrobacter spongiae sp. nov., isolated from a marine sponge.</title>
        <authorList>
            <person name="Zhuang L."/>
            <person name="Luo L."/>
        </authorList>
    </citation>
    <scope>NUCLEOTIDE SEQUENCE [LARGE SCALE GENOMIC DNA]</scope>
    <source>
        <strain evidence="2 3">HN-Y73</strain>
    </source>
</reference>
<dbReference type="PANTHER" id="PTHR12526">
    <property type="entry name" value="GLYCOSYLTRANSFERASE"/>
    <property type="match status" value="1"/>
</dbReference>
<dbReference type="EMBL" id="RAPF01000019">
    <property type="protein sequence ID" value="RKF15970.1"/>
    <property type="molecule type" value="Genomic_DNA"/>
</dbReference>
<dbReference type="Proteomes" id="UP000284395">
    <property type="component" value="Unassembled WGS sequence"/>
</dbReference>
<dbReference type="OrthoDB" id="9783380at2"/>
<dbReference type="SUPFAM" id="SSF53756">
    <property type="entry name" value="UDP-Glycosyltransferase/glycogen phosphorylase"/>
    <property type="match status" value="1"/>
</dbReference>
<dbReference type="AlphaFoldDB" id="A0A420E949"/>
<gene>
    <name evidence="2" type="ORF">D6851_17145</name>
</gene>
<dbReference type="GO" id="GO:0016757">
    <property type="term" value="F:glycosyltransferase activity"/>
    <property type="evidence" value="ECO:0007669"/>
    <property type="project" value="UniProtKB-ARBA"/>
</dbReference>
<comment type="caution">
    <text evidence="2">The sequence shown here is derived from an EMBL/GenBank/DDBJ whole genome shotgun (WGS) entry which is preliminary data.</text>
</comment>
<dbReference type="Pfam" id="PF13439">
    <property type="entry name" value="Glyco_transf_4"/>
    <property type="match status" value="1"/>
</dbReference>
<evidence type="ECO:0000259" key="1">
    <source>
        <dbReference type="Pfam" id="PF13439"/>
    </source>
</evidence>
<proteinExistence type="predicted"/>
<name>A0A420E949_9SPHN</name>
<feature type="domain" description="Glycosyltransferase subfamily 4-like N-terminal" evidence="1">
    <location>
        <begin position="39"/>
        <end position="215"/>
    </location>
</feature>
<dbReference type="Pfam" id="PF13692">
    <property type="entry name" value="Glyco_trans_1_4"/>
    <property type="match status" value="1"/>
</dbReference>
<dbReference type="InterPro" id="IPR028098">
    <property type="entry name" value="Glyco_trans_4-like_N"/>
</dbReference>
<organism evidence="2 3">
    <name type="scientific">Altericroceibacterium spongiae</name>
    <dbReference type="NCBI Taxonomy" id="2320269"/>
    <lineage>
        <taxon>Bacteria</taxon>
        <taxon>Pseudomonadati</taxon>
        <taxon>Pseudomonadota</taxon>
        <taxon>Alphaproteobacteria</taxon>
        <taxon>Sphingomonadales</taxon>
        <taxon>Erythrobacteraceae</taxon>
        <taxon>Altericroceibacterium</taxon>
    </lineage>
</organism>
<dbReference type="CDD" id="cd03794">
    <property type="entry name" value="GT4_WbuB-like"/>
    <property type="match status" value="1"/>
</dbReference>
<keyword evidence="2" id="KW-0808">Transferase</keyword>
<accession>A0A420E949</accession>
<keyword evidence="3" id="KW-1185">Reference proteome</keyword>
<dbReference type="RefSeq" id="WP_120326067.1">
    <property type="nucleotide sequence ID" value="NZ_RAPF01000019.1"/>
</dbReference>
<dbReference type="PANTHER" id="PTHR12526:SF624">
    <property type="entry name" value="BLR6297 PROTEIN"/>
    <property type="match status" value="1"/>
</dbReference>
<evidence type="ECO:0000313" key="2">
    <source>
        <dbReference type="EMBL" id="RKF15970.1"/>
    </source>
</evidence>
<evidence type="ECO:0000313" key="3">
    <source>
        <dbReference type="Proteomes" id="UP000284395"/>
    </source>
</evidence>